<protein>
    <submittedName>
        <fullName evidence="1">25680_t:CDS:1</fullName>
    </submittedName>
</protein>
<feature type="non-terminal residue" evidence="1">
    <location>
        <position position="71"/>
    </location>
</feature>
<sequence>YGLTKEKWPHVVNELVRVLKPGGYLELSESSVLFDSGPVTKYLSNCVYGIIKEQGSDLDSYQKLEEYCRNK</sequence>
<dbReference type="Proteomes" id="UP000789920">
    <property type="component" value="Unassembled WGS sequence"/>
</dbReference>
<reference evidence="1" key="1">
    <citation type="submission" date="2021-06" db="EMBL/GenBank/DDBJ databases">
        <authorList>
            <person name="Kallberg Y."/>
            <person name="Tangrot J."/>
            <person name="Rosling A."/>
        </authorList>
    </citation>
    <scope>NUCLEOTIDE SEQUENCE</scope>
    <source>
        <strain evidence="1">MA461A</strain>
    </source>
</reference>
<gene>
    <name evidence="1" type="ORF">RPERSI_LOCUS34912</name>
</gene>
<keyword evidence="2" id="KW-1185">Reference proteome</keyword>
<organism evidence="1 2">
    <name type="scientific">Racocetra persica</name>
    <dbReference type="NCBI Taxonomy" id="160502"/>
    <lineage>
        <taxon>Eukaryota</taxon>
        <taxon>Fungi</taxon>
        <taxon>Fungi incertae sedis</taxon>
        <taxon>Mucoromycota</taxon>
        <taxon>Glomeromycotina</taxon>
        <taxon>Glomeromycetes</taxon>
        <taxon>Diversisporales</taxon>
        <taxon>Gigasporaceae</taxon>
        <taxon>Racocetra</taxon>
    </lineage>
</organism>
<evidence type="ECO:0000313" key="1">
    <source>
        <dbReference type="EMBL" id="CAG8848017.1"/>
    </source>
</evidence>
<comment type="caution">
    <text evidence="1">The sequence shown here is derived from an EMBL/GenBank/DDBJ whole genome shotgun (WGS) entry which is preliminary data.</text>
</comment>
<accession>A0ACA9SSQ2</accession>
<dbReference type="EMBL" id="CAJVQC010158767">
    <property type="protein sequence ID" value="CAG8848017.1"/>
    <property type="molecule type" value="Genomic_DNA"/>
</dbReference>
<feature type="non-terminal residue" evidence="1">
    <location>
        <position position="1"/>
    </location>
</feature>
<name>A0ACA9SSQ2_9GLOM</name>
<proteinExistence type="predicted"/>
<evidence type="ECO:0000313" key="2">
    <source>
        <dbReference type="Proteomes" id="UP000789920"/>
    </source>
</evidence>